<reference evidence="2 3" key="1">
    <citation type="submission" date="2019-11" db="EMBL/GenBank/DDBJ databases">
        <title>Comparative genomics of hydrocarbon-degrading Desulfosarcina strains.</title>
        <authorList>
            <person name="Watanabe M."/>
            <person name="Kojima H."/>
            <person name="Fukui M."/>
        </authorList>
    </citation>
    <scope>NUCLEOTIDE SEQUENCE [LARGE SCALE GENOMIC DNA]</scope>
    <source>
        <strain evidence="2 3">PP31</strain>
    </source>
</reference>
<dbReference type="Pfam" id="PF07603">
    <property type="entry name" value="Lcl_C"/>
    <property type="match status" value="2"/>
</dbReference>
<dbReference type="InterPro" id="IPR011460">
    <property type="entry name" value="Lcl_C"/>
</dbReference>
<organism evidence="2 3">
    <name type="scientific">Desulfosarcina widdelii</name>
    <dbReference type="NCBI Taxonomy" id="947919"/>
    <lineage>
        <taxon>Bacteria</taxon>
        <taxon>Pseudomonadati</taxon>
        <taxon>Thermodesulfobacteriota</taxon>
        <taxon>Desulfobacteria</taxon>
        <taxon>Desulfobacterales</taxon>
        <taxon>Desulfosarcinaceae</taxon>
        <taxon>Desulfosarcina</taxon>
    </lineage>
</organism>
<name>A0A5K7ZP52_9BACT</name>
<accession>A0A5K7ZP52</accession>
<dbReference type="KEGG" id="dwd:DSCW_55840"/>
<dbReference type="OrthoDB" id="9793251at2"/>
<dbReference type="EMBL" id="AP021875">
    <property type="protein sequence ID" value="BBO78167.1"/>
    <property type="molecule type" value="Genomic_DNA"/>
</dbReference>
<feature type="domain" description="Lcl C-terminal" evidence="1">
    <location>
        <begin position="190"/>
        <end position="306"/>
    </location>
</feature>
<dbReference type="Proteomes" id="UP000427769">
    <property type="component" value="Chromosome"/>
</dbReference>
<gene>
    <name evidence="2" type="ORF">DSCW_55840</name>
</gene>
<dbReference type="PANTHER" id="PTHR35812:SF1">
    <property type="entry name" value="LIPOPROTEIN"/>
    <property type="match status" value="1"/>
</dbReference>
<dbReference type="PANTHER" id="PTHR35812">
    <property type="entry name" value="LIPOPROTEIN"/>
    <property type="match status" value="1"/>
</dbReference>
<dbReference type="AlphaFoldDB" id="A0A5K7ZP52"/>
<protein>
    <recommendedName>
        <fullName evidence="1">Lcl C-terminal domain-containing protein</fullName>
    </recommendedName>
</protein>
<feature type="domain" description="Lcl C-terminal" evidence="1">
    <location>
        <begin position="50"/>
        <end position="166"/>
    </location>
</feature>
<sequence>MHHDLLETDQVRCYTQDGQHIDCSGTGQDASVGKVHQRMRDQRFSPKNRVVEDRLTGVIWARDANPDGFPQTWHEALATVAKMRDRRTHGYGDWQLPSRDLLFSLISHQHINPAIGENHPFENIFNGYYWTRDSCCRLPDQAWYVHLGGGRVHRGMKQGSYLLWPVCPGAKAQERNKHSHGDRFLIDGDCVYDTKTGLIWSRNANPVGRRLNWQDALSAVKSLSGPGSEKDHEWRLPNIRELESLVALDAHTPALPAGHPFTEIQDAYWSSTTSVYEPRYAWTLYTRDGQVGVGFKPHEEFFLWPVLGR</sequence>
<keyword evidence="3" id="KW-1185">Reference proteome</keyword>
<dbReference type="RefSeq" id="WP_155306829.1">
    <property type="nucleotide sequence ID" value="NZ_AP021875.1"/>
</dbReference>
<proteinExistence type="predicted"/>
<evidence type="ECO:0000313" key="2">
    <source>
        <dbReference type="EMBL" id="BBO78167.1"/>
    </source>
</evidence>
<evidence type="ECO:0000313" key="3">
    <source>
        <dbReference type="Proteomes" id="UP000427769"/>
    </source>
</evidence>
<evidence type="ECO:0000259" key="1">
    <source>
        <dbReference type="Pfam" id="PF07603"/>
    </source>
</evidence>